<feature type="non-terminal residue" evidence="1">
    <location>
        <position position="1"/>
    </location>
</feature>
<organism evidence="1 2">
    <name type="scientific">Dentiscutata heterogama</name>
    <dbReference type="NCBI Taxonomy" id="1316150"/>
    <lineage>
        <taxon>Eukaryota</taxon>
        <taxon>Fungi</taxon>
        <taxon>Fungi incertae sedis</taxon>
        <taxon>Mucoromycota</taxon>
        <taxon>Glomeromycotina</taxon>
        <taxon>Glomeromycetes</taxon>
        <taxon>Diversisporales</taxon>
        <taxon>Gigasporaceae</taxon>
        <taxon>Dentiscutata</taxon>
    </lineage>
</organism>
<gene>
    <name evidence="1" type="ORF">DHETER_LOCUS13807</name>
</gene>
<proteinExistence type="predicted"/>
<sequence length="118" mass="14086">QKLHFLNIPYFEMPYSEIAVKFLAFLDGGEFIMISEKPTYRIYIFNQENNKFIHKSTIKIESYDENNQKMFLSNGKLFIYDKNIGNITKWDIKSSNFEAHFLFDNSFDVKDMKLSDNE</sequence>
<accession>A0ACA9Q796</accession>
<reference evidence="1" key="1">
    <citation type="submission" date="2021-06" db="EMBL/GenBank/DDBJ databases">
        <authorList>
            <person name="Kallberg Y."/>
            <person name="Tangrot J."/>
            <person name="Rosling A."/>
        </authorList>
    </citation>
    <scope>NUCLEOTIDE SEQUENCE</scope>
    <source>
        <strain evidence="1">IL203A</strain>
    </source>
</reference>
<feature type="non-terminal residue" evidence="1">
    <location>
        <position position="118"/>
    </location>
</feature>
<name>A0ACA9Q796_9GLOM</name>
<comment type="caution">
    <text evidence="1">The sequence shown here is derived from an EMBL/GenBank/DDBJ whole genome shotgun (WGS) entry which is preliminary data.</text>
</comment>
<evidence type="ECO:0000313" key="1">
    <source>
        <dbReference type="EMBL" id="CAG8737146.1"/>
    </source>
</evidence>
<dbReference type="EMBL" id="CAJVPU010039484">
    <property type="protein sequence ID" value="CAG8737146.1"/>
    <property type="molecule type" value="Genomic_DNA"/>
</dbReference>
<keyword evidence="2" id="KW-1185">Reference proteome</keyword>
<dbReference type="Proteomes" id="UP000789702">
    <property type="component" value="Unassembled WGS sequence"/>
</dbReference>
<protein>
    <submittedName>
        <fullName evidence="1">1460_t:CDS:1</fullName>
    </submittedName>
</protein>
<evidence type="ECO:0000313" key="2">
    <source>
        <dbReference type="Proteomes" id="UP000789702"/>
    </source>
</evidence>